<dbReference type="PROSITE" id="PS00376">
    <property type="entry name" value="ADOMET_SYNTHASE_1"/>
    <property type="match status" value="1"/>
</dbReference>
<dbReference type="EC" id="2.5.1.6" evidence="10"/>
<dbReference type="GO" id="GO:0006730">
    <property type="term" value="P:one-carbon metabolic process"/>
    <property type="evidence" value="ECO:0007669"/>
    <property type="project" value="UniProtKB-KW"/>
</dbReference>
<dbReference type="PANTHER" id="PTHR11964">
    <property type="entry name" value="S-ADENOSYLMETHIONINE SYNTHETASE"/>
    <property type="match status" value="1"/>
</dbReference>
<dbReference type="Pfam" id="PF00438">
    <property type="entry name" value="S-AdoMet_synt_N"/>
    <property type="match status" value="1"/>
</dbReference>
<evidence type="ECO:0000256" key="3">
    <source>
        <dbReference type="ARBA" id="ARBA00022563"/>
    </source>
</evidence>
<feature type="binding site" description="in other chain" evidence="10">
    <location>
        <position position="61"/>
    </location>
    <ligand>
        <name>L-methionine</name>
        <dbReference type="ChEBI" id="CHEBI:57844"/>
        <note>ligand shared between two neighboring subunits</note>
    </ligand>
</feature>
<keyword evidence="5 10" id="KW-0479">Metal-binding</keyword>
<evidence type="ECO:0000256" key="9">
    <source>
        <dbReference type="ARBA" id="ARBA00022958"/>
    </source>
</evidence>
<evidence type="ECO:0000256" key="6">
    <source>
        <dbReference type="ARBA" id="ARBA00022741"/>
    </source>
</evidence>
<sequence>MNEILKTAYTFTSESVTEGHPDKICDQISDAILDAMLKEDPDSRGAIETTVADGFIYVFGEARTKARVDHKKVIRDTIDAIGYRADELSTDGEFYRMLISINKQSPDIAMGVDSKELGAGDQGMMFGYATDETDEMLPLPLVLAHTMCKRLTEARKTGELPYLKPDGKSQVSVGYSKDHKPVCIKAIVVSTQHTEGIDIKKLRNDVLSQIILKTIPSELMNRETKILINPTGRFVLGGPAADSGLTGRKIIVDTYGSKGRHGGGAFSGKDATKVDRSGAYLARYIAKNIVAAGLAKECEVQISYAIGVAKPVSFKIDTFRTGKLPDEILTVMISTLIDMRPGTIIKSFGLKRPIYKQFAAYGHFGRDKMILGEKEIDTPWEALDMANTLKKLTDNYLKKKGGEAHE</sequence>
<dbReference type="AlphaFoldDB" id="A0A7G9W3U3"/>
<feature type="binding site" description="in other chain" evidence="10">
    <location>
        <begin position="248"/>
        <end position="249"/>
    </location>
    <ligand>
        <name>ATP</name>
        <dbReference type="ChEBI" id="CHEBI:30616"/>
        <note>ligand shared between two neighboring subunits</note>
    </ligand>
</feature>
<reference evidence="16 17" key="1">
    <citation type="submission" date="2020-07" db="EMBL/GenBank/DDBJ databases">
        <title>Alkalicella. sp. LB2 genome.</title>
        <authorList>
            <person name="Postec A."/>
            <person name="Quemeneur M."/>
        </authorList>
    </citation>
    <scope>NUCLEOTIDE SEQUENCE [LARGE SCALE GENOMIC DNA]</scope>
    <source>
        <strain evidence="16 17">LB2</strain>
    </source>
</reference>
<keyword evidence="10" id="KW-0963">Cytoplasm</keyword>
<organism evidence="16 17">
    <name type="scientific">Alkalicella caledoniensis</name>
    <dbReference type="NCBI Taxonomy" id="2731377"/>
    <lineage>
        <taxon>Bacteria</taxon>
        <taxon>Bacillati</taxon>
        <taxon>Bacillota</taxon>
        <taxon>Clostridia</taxon>
        <taxon>Eubacteriales</taxon>
        <taxon>Proteinivoracaceae</taxon>
        <taxon>Alkalicella</taxon>
    </lineage>
</organism>
<feature type="binding site" description="in other chain" evidence="10">
    <location>
        <position position="20"/>
    </location>
    <ligand>
        <name>ATP</name>
        <dbReference type="ChEBI" id="CHEBI:30616"/>
        <note>ligand shared between two neighboring subunits</note>
    </ligand>
</feature>
<dbReference type="CDD" id="cd18079">
    <property type="entry name" value="S-AdoMet_synt"/>
    <property type="match status" value="1"/>
</dbReference>
<dbReference type="PROSITE" id="PS00377">
    <property type="entry name" value="ADOMET_SYNTHASE_2"/>
    <property type="match status" value="1"/>
</dbReference>
<dbReference type="GO" id="GO:0005524">
    <property type="term" value="F:ATP binding"/>
    <property type="evidence" value="ECO:0007669"/>
    <property type="project" value="UniProtKB-UniRule"/>
</dbReference>
<evidence type="ECO:0000256" key="1">
    <source>
        <dbReference type="ARBA" id="ARBA00005224"/>
    </source>
</evidence>
<keyword evidence="6 10" id="KW-0547">Nucleotide-binding</keyword>
<evidence type="ECO:0000256" key="2">
    <source>
        <dbReference type="ARBA" id="ARBA00009685"/>
    </source>
</evidence>
<protein>
    <recommendedName>
        <fullName evidence="10">S-adenosylmethionine synthase</fullName>
        <shortName evidence="10">AdoMet synthase</shortName>
        <ecNumber evidence="10">2.5.1.6</ecNumber>
    </recommendedName>
    <alternativeName>
        <fullName evidence="10">MAT</fullName>
    </alternativeName>
    <alternativeName>
        <fullName evidence="10">Methionine adenosyltransferase</fullName>
    </alternativeName>
</protein>
<dbReference type="PIRSF" id="PIRSF000497">
    <property type="entry name" value="MAT"/>
    <property type="match status" value="1"/>
</dbReference>
<evidence type="ECO:0000259" key="13">
    <source>
        <dbReference type="Pfam" id="PF00438"/>
    </source>
</evidence>
<feature type="binding site" description="in other chain" evidence="10">
    <location>
        <begin position="233"/>
        <end position="234"/>
    </location>
    <ligand>
        <name>ATP</name>
        <dbReference type="ChEBI" id="CHEBI:30616"/>
        <note>ligand shared between two neighboring subunits</note>
    </ligand>
</feature>
<evidence type="ECO:0000256" key="10">
    <source>
        <dbReference type="HAMAP-Rule" id="MF_00086"/>
    </source>
</evidence>
<dbReference type="GO" id="GO:0004478">
    <property type="term" value="F:methionine adenosyltransferase activity"/>
    <property type="evidence" value="ECO:0007669"/>
    <property type="project" value="UniProtKB-UniRule"/>
</dbReference>
<comment type="cofactor">
    <cofactor evidence="10">
        <name>K(+)</name>
        <dbReference type="ChEBI" id="CHEBI:29103"/>
    </cofactor>
    <text evidence="10">Binds 1 potassium ion per subunit.</text>
</comment>
<feature type="binding site" evidence="10">
    <location>
        <position position="242"/>
    </location>
    <ligand>
        <name>ATP</name>
        <dbReference type="ChEBI" id="CHEBI:30616"/>
        <note>ligand shared between two neighboring subunits</note>
    </ligand>
</feature>
<dbReference type="EMBL" id="CP058559">
    <property type="protein sequence ID" value="QNO13355.1"/>
    <property type="molecule type" value="Genomic_DNA"/>
</dbReference>
<evidence type="ECO:0000256" key="4">
    <source>
        <dbReference type="ARBA" id="ARBA00022679"/>
    </source>
</evidence>
<evidence type="ECO:0000259" key="14">
    <source>
        <dbReference type="Pfam" id="PF02772"/>
    </source>
</evidence>
<feature type="binding site" evidence="10">
    <location>
        <position position="269"/>
    </location>
    <ligand>
        <name>ATP</name>
        <dbReference type="ChEBI" id="CHEBI:30616"/>
        <note>ligand shared between two neighboring subunits</note>
    </ligand>
</feature>
<dbReference type="FunFam" id="3.30.300.10:FF:000003">
    <property type="entry name" value="S-adenosylmethionine synthase"/>
    <property type="match status" value="1"/>
</dbReference>
<dbReference type="GO" id="GO:0000287">
    <property type="term" value="F:magnesium ion binding"/>
    <property type="evidence" value="ECO:0007669"/>
    <property type="project" value="UniProtKB-UniRule"/>
</dbReference>
<feature type="binding site" description="in other chain" evidence="10">
    <location>
        <begin position="166"/>
        <end position="168"/>
    </location>
    <ligand>
        <name>ATP</name>
        <dbReference type="ChEBI" id="CHEBI:30616"/>
        <note>ligand shared between two neighboring subunits</note>
    </ligand>
</feature>
<dbReference type="SUPFAM" id="SSF55973">
    <property type="entry name" value="S-adenosylmethionine synthetase"/>
    <property type="match status" value="3"/>
</dbReference>
<dbReference type="InterPro" id="IPR022631">
    <property type="entry name" value="ADOMET_SYNTHASE_CS"/>
</dbReference>
<feature type="binding site" evidence="10">
    <location>
        <position position="265"/>
    </location>
    <ligand>
        <name>ATP</name>
        <dbReference type="ChEBI" id="CHEBI:30616"/>
        <note>ligand shared between two neighboring subunits</note>
    </ligand>
</feature>
<keyword evidence="9 10" id="KW-0630">Potassium</keyword>
<comment type="subunit">
    <text evidence="10">Homotetramer; dimer of dimers.</text>
</comment>
<dbReference type="InterPro" id="IPR002133">
    <property type="entry name" value="S-AdoMet_synthetase"/>
</dbReference>
<dbReference type="KEGG" id="acae:HYG86_00480"/>
<dbReference type="InterPro" id="IPR022636">
    <property type="entry name" value="S-AdoMet_synthetase_sfam"/>
</dbReference>
<keyword evidence="3 10" id="KW-0554">One-carbon metabolism</keyword>
<dbReference type="Gene3D" id="3.30.300.10">
    <property type="match status" value="3"/>
</dbReference>
<dbReference type="InterPro" id="IPR022628">
    <property type="entry name" value="S-AdoMet_synt_N"/>
</dbReference>
<feature type="region of interest" description="Flexible loop" evidence="10">
    <location>
        <begin position="104"/>
        <end position="114"/>
    </location>
</feature>
<accession>A0A7G9W3U3</accession>
<keyword evidence="4 10" id="KW-0808">Transferase</keyword>
<evidence type="ECO:0000256" key="12">
    <source>
        <dbReference type="RuleBase" id="RU004462"/>
    </source>
</evidence>
<dbReference type="InterPro" id="IPR022630">
    <property type="entry name" value="S-AdoMet_synt_C"/>
</dbReference>
<gene>
    <name evidence="10" type="primary">metK</name>
    <name evidence="16" type="ORF">HYG86_00480</name>
</gene>
<comment type="function">
    <text evidence="10">Catalyzes the formation of S-adenosylmethionine (AdoMet) from methionine and ATP. The overall synthetic reaction is composed of two sequential steps, AdoMet formation and the subsequent tripolyphosphate hydrolysis which occurs prior to release of AdoMet from the enzyme.</text>
</comment>
<dbReference type="UniPathway" id="UPA00315">
    <property type="reaction ID" value="UER00080"/>
</dbReference>
<dbReference type="NCBIfam" id="TIGR01034">
    <property type="entry name" value="metK"/>
    <property type="match status" value="1"/>
</dbReference>
<comment type="pathway">
    <text evidence="1 10">Amino-acid biosynthesis; S-adenosyl-L-methionine biosynthesis; S-adenosyl-L-methionine from L-methionine: step 1/1.</text>
</comment>
<dbReference type="GO" id="GO:0006556">
    <property type="term" value="P:S-adenosylmethionine biosynthetic process"/>
    <property type="evidence" value="ECO:0007669"/>
    <property type="project" value="UniProtKB-UniRule"/>
</dbReference>
<comment type="similarity">
    <text evidence="2 10 12">Belongs to the AdoMet synthase family.</text>
</comment>
<dbReference type="Proteomes" id="UP000516160">
    <property type="component" value="Chromosome"/>
</dbReference>
<dbReference type="RefSeq" id="WP_213167029.1">
    <property type="nucleotide sequence ID" value="NZ_CP058559.1"/>
</dbReference>
<feature type="binding site" description="in other chain" evidence="10">
    <location>
        <position position="104"/>
    </location>
    <ligand>
        <name>L-methionine</name>
        <dbReference type="ChEBI" id="CHEBI:57844"/>
        <note>ligand shared between two neighboring subunits</note>
    </ligand>
</feature>
<feature type="binding site" evidence="10">
    <location>
        <position position="22"/>
    </location>
    <ligand>
        <name>Mg(2+)</name>
        <dbReference type="ChEBI" id="CHEBI:18420"/>
    </ligand>
</feature>
<comment type="cofactor">
    <cofactor evidence="10">
        <name>Mg(2+)</name>
        <dbReference type="ChEBI" id="CHEBI:18420"/>
    </cofactor>
    <text evidence="10">Binds 2 divalent ions per subunit.</text>
</comment>
<keyword evidence="8 10" id="KW-0460">Magnesium</keyword>
<evidence type="ECO:0000256" key="7">
    <source>
        <dbReference type="ARBA" id="ARBA00022840"/>
    </source>
</evidence>
<evidence type="ECO:0000259" key="15">
    <source>
        <dbReference type="Pfam" id="PF02773"/>
    </source>
</evidence>
<proteinExistence type="inferred from homology"/>
<feature type="binding site" evidence="10">
    <location>
        <position position="242"/>
    </location>
    <ligand>
        <name>L-methionine</name>
        <dbReference type="ChEBI" id="CHEBI:57844"/>
        <note>ligand shared between two neighboring subunits</note>
    </ligand>
</feature>
<evidence type="ECO:0000256" key="8">
    <source>
        <dbReference type="ARBA" id="ARBA00022842"/>
    </source>
</evidence>
<keyword evidence="7 10" id="KW-0067">ATP-binding</keyword>
<evidence type="ECO:0000313" key="17">
    <source>
        <dbReference type="Proteomes" id="UP000516160"/>
    </source>
</evidence>
<feature type="domain" description="S-adenosylmethionine synthetase N-terminal" evidence="13">
    <location>
        <begin position="9"/>
        <end position="106"/>
    </location>
</feature>
<comment type="catalytic activity">
    <reaction evidence="10">
        <text>L-methionine + ATP + H2O = S-adenosyl-L-methionine + phosphate + diphosphate</text>
        <dbReference type="Rhea" id="RHEA:21080"/>
        <dbReference type="ChEBI" id="CHEBI:15377"/>
        <dbReference type="ChEBI" id="CHEBI:30616"/>
        <dbReference type="ChEBI" id="CHEBI:33019"/>
        <dbReference type="ChEBI" id="CHEBI:43474"/>
        <dbReference type="ChEBI" id="CHEBI:57844"/>
        <dbReference type="ChEBI" id="CHEBI:59789"/>
        <dbReference type="EC" id="2.5.1.6"/>
    </reaction>
</comment>
<dbReference type="GO" id="GO:0005737">
    <property type="term" value="C:cytoplasm"/>
    <property type="evidence" value="ECO:0007669"/>
    <property type="project" value="UniProtKB-SubCell"/>
</dbReference>
<comment type="subcellular location">
    <subcellularLocation>
        <location evidence="10 11">Cytoplasm</location>
    </subcellularLocation>
</comment>
<feature type="domain" description="S-adenosylmethionine synthetase central" evidence="14">
    <location>
        <begin position="117"/>
        <end position="234"/>
    </location>
</feature>
<dbReference type="InterPro" id="IPR022629">
    <property type="entry name" value="S-AdoMet_synt_central"/>
</dbReference>
<name>A0A7G9W3U3_ALKCA</name>
<feature type="binding site" description="in other chain" evidence="10">
    <location>
        <position position="273"/>
    </location>
    <ligand>
        <name>L-methionine</name>
        <dbReference type="ChEBI" id="CHEBI:57844"/>
        <note>ligand shared between two neighboring subunits</note>
    </ligand>
</feature>
<evidence type="ECO:0000256" key="5">
    <source>
        <dbReference type="ARBA" id="ARBA00022723"/>
    </source>
</evidence>
<feature type="domain" description="S-adenosylmethionine synthetase C-terminal" evidence="15">
    <location>
        <begin position="236"/>
        <end position="369"/>
    </location>
</feature>
<evidence type="ECO:0000313" key="16">
    <source>
        <dbReference type="EMBL" id="QNO13355.1"/>
    </source>
</evidence>
<dbReference type="Pfam" id="PF02772">
    <property type="entry name" value="S-AdoMet_synt_M"/>
    <property type="match status" value="1"/>
</dbReference>
<evidence type="ECO:0000256" key="11">
    <source>
        <dbReference type="RuleBase" id="RU000542"/>
    </source>
</evidence>
<feature type="binding site" evidence="10">
    <location>
        <position position="48"/>
    </location>
    <ligand>
        <name>K(+)</name>
        <dbReference type="ChEBI" id="CHEBI:29103"/>
    </ligand>
</feature>
<keyword evidence="17" id="KW-1185">Reference proteome</keyword>
<dbReference type="Pfam" id="PF02773">
    <property type="entry name" value="S-AdoMet_synt_C"/>
    <property type="match status" value="1"/>
</dbReference>
<dbReference type="HAMAP" id="MF_00086">
    <property type="entry name" value="S_AdoMet_synth1"/>
    <property type="match status" value="1"/>
</dbReference>